<dbReference type="EMBL" id="JAUDFV010000157">
    <property type="protein sequence ID" value="KAL2713692.1"/>
    <property type="molecule type" value="Genomic_DNA"/>
</dbReference>
<name>A0ABD1ZZW0_VESSQ</name>
<sequence length="70" mass="8006">MCISFVLTPALRVDNASPRIYLKVRENCCSGFSTPFLSYITHINHPSEEVDLLERKDTNKEADKFESSKI</sequence>
<evidence type="ECO:0000313" key="1">
    <source>
        <dbReference type="EMBL" id="KAL2713692.1"/>
    </source>
</evidence>
<dbReference type="Proteomes" id="UP001607302">
    <property type="component" value="Unassembled WGS sequence"/>
</dbReference>
<reference evidence="1 2" key="1">
    <citation type="journal article" date="2024" name="Ann. Entomol. Soc. Am.">
        <title>Genomic analyses of the southern and eastern yellowjacket wasps (Hymenoptera: Vespidae) reveal evolutionary signatures of social life.</title>
        <authorList>
            <person name="Catto M.A."/>
            <person name="Caine P.B."/>
            <person name="Orr S.E."/>
            <person name="Hunt B.G."/>
            <person name="Goodisman M.A.D."/>
        </authorList>
    </citation>
    <scope>NUCLEOTIDE SEQUENCE [LARGE SCALE GENOMIC DNA]</scope>
    <source>
        <strain evidence="1">233</strain>
        <tissue evidence="1">Head and thorax</tissue>
    </source>
</reference>
<gene>
    <name evidence="1" type="ORF">V1478_016249</name>
</gene>
<evidence type="ECO:0000313" key="2">
    <source>
        <dbReference type="Proteomes" id="UP001607302"/>
    </source>
</evidence>
<dbReference type="AlphaFoldDB" id="A0ABD1ZZW0"/>
<proteinExistence type="predicted"/>
<organism evidence="1 2">
    <name type="scientific">Vespula squamosa</name>
    <name type="common">Southern yellow jacket</name>
    <name type="synonym">Wasp</name>
    <dbReference type="NCBI Taxonomy" id="30214"/>
    <lineage>
        <taxon>Eukaryota</taxon>
        <taxon>Metazoa</taxon>
        <taxon>Ecdysozoa</taxon>
        <taxon>Arthropoda</taxon>
        <taxon>Hexapoda</taxon>
        <taxon>Insecta</taxon>
        <taxon>Pterygota</taxon>
        <taxon>Neoptera</taxon>
        <taxon>Endopterygota</taxon>
        <taxon>Hymenoptera</taxon>
        <taxon>Apocrita</taxon>
        <taxon>Aculeata</taxon>
        <taxon>Vespoidea</taxon>
        <taxon>Vespidae</taxon>
        <taxon>Vespinae</taxon>
        <taxon>Vespula</taxon>
    </lineage>
</organism>
<protein>
    <submittedName>
        <fullName evidence="1">Uncharacterized protein</fullName>
    </submittedName>
</protein>
<keyword evidence="2" id="KW-1185">Reference proteome</keyword>
<comment type="caution">
    <text evidence="1">The sequence shown here is derived from an EMBL/GenBank/DDBJ whole genome shotgun (WGS) entry which is preliminary data.</text>
</comment>
<accession>A0ABD1ZZW0</accession>